<dbReference type="AlphaFoldDB" id="A0A699T2N6"/>
<evidence type="ECO:0000256" key="2">
    <source>
        <dbReference type="SAM" id="MobiDB-lite"/>
    </source>
</evidence>
<dbReference type="InterPro" id="IPR036875">
    <property type="entry name" value="Znf_CCHC_sf"/>
</dbReference>
<gene>
    <name evidence="4" type="ORF">Tci_875638</name>
</gene>
<feature type="domain" description="CCHC-type" evidence="3">
    <location>
        <begin position="106"/>
        <end position="120"/>
    </location>
</feature>
<protein>
    <recommendedName>
        <fullName evidence="3">CCHC-type domain-containing protein</fullName>
    </recommendedName>
</protein>
<dbReference type="PROSITE" id="PS50158">
    <property type="entry name" value="ZF_CCHC"/>
    <property type="match status" value="1"/>
</dbReference>
<dbReference type="InterPro" id="IPR001878">
    <property type="entry name" value="Znf_CCHC"/>
</dbReference>
<feature type="region of interest" description="Disordered" evidence="2">
    <location>
        <begin position="120"/>
        <end position="142"/>
    </location>
</feature>
<evidence type="ECO:0000256" key="1">
    <source>
        <dbReference type="PROSITE-ProRule" id="PRU00047"/>
    </source>
</evidence>
<dbReference type="SMART" id="SM00343">
    <property type="entry name" value="ZnF_C2HC"/>
    <property type="match status" value="1"/>
</dbReference>
<proteinExistence type="predicted"/>
<organism evidence="4">
    <name type="scientific">Tanacetum cinerariifolium</name>
    <name type="common">Dalmatian daisy</name>
    <name type="synonym">Chrysanthemum cinerariifolium</name>
    <dbReference type="NCBI Taxonomy" id="118510"/>
    <lineage>
        <taxon>Eukaryota</taxon>
        <taxon>Viridiplantae</taxon>
        <taxon>Streptophyta</taxon>
        <taxon>Embryophyta</taxon>
        <taxon>Tracheophyta</taxon>
        <taxon>Spermatophyta</taxon>
        <taxon>Magnoliopsida</taxon>
        <taxon>eudicotyledons</taxon>
        <taxon>Gunneridae</taxon>
        <taxon>Pentapetalae</taxon>
        <taxon>asterids</taxon>
        <taxon>campanulids</taxon>
        <taxon>Asterales</taxon>
        <taxon>Asteraceae</taxon>
        <taxon>Asteroideae</taxon>
        <taxon>Anthemideae</taxon>
        <taxon>Anthemidinae</taxon>
        <taxon>Tanacetum</taxon>
    </lineage>
</organism>
<keyword evidence="1" id="KW-0479">Metal-binding</keyword>
<evidence type="ECO:0000259" key="3">
    <source>
        <dbReference type="PROSITE" id="PS50158"/>
    </source>
</evidence>
<keyword evidence="1" id="KW-0862">Zinc</keyword>
<sequence length="142" mass="15979">MSLDDLYNHLKVYEAEVQKKPNSNSQDMAFISSSKNNNNKDSNTMCVTTATTAFPTGGVNVDRISQDTANAFIASQSNDKFWKRTGKKISIQGSDVAGFDKSKVECFNCHKMGHFPRECRAPRSQERVRKESYRQGSKAEEK</sequence>
<dbReference type="EMBL" id="BKCJ011206557">
    <property type="protein sequence ID" value="GFD03669.1"/>
    <property type="molecule type" value="Genomic_DNA"/>
</dbReference>
<accession>A0A699T2N6</accession>
<feature type="non-terminal residue" evidence="4">
    <location>
        <position position="142"/>
    </location>
</feature>
<dbReference type="Gene3D" id="4.10.60.10">
    <property type="entry name" value="Zinc finger, CCHC-type"/>
    <property type="match status" value="1"/>
</dbReference>
<dbReference type="SUPFAM" id="SSF57756">
    <property type="entry name" value="Retrovirus zinc finger-like domains"/>
    <property type="match status" value="1"/>
</dbReference>
<evidence type="ECO:0000313" key="4">
    <source>
        <dbReference type="EMBL" id="GFD03669.1"/>
    </source>
</evidence>
<keyword evidence="1" id="KW-0863">Zinc-finger</keyword>
<dbReference type="GO" id="GO:0008270">
    <property type="term" value="F:zinc ion binding"/>
    <property type="evidence" value="ECO:0007669"/>
    <property type="project" value="UniProtKB-KW"/>
</dbReference>
<comment type="caution">
    <text evidence="4">The sequence shown here is derived from an EMBL/GenBank/DDBJ whole genome shotgun (WGS) entry which is preliminary data.</text>
</comment>
<dbReference type="GO" id="GO:0003676">
    <property type="term" value="F:nucleic acid binding"/>
    <property type="evidence" value="ECO:0007669"/>
    <property type="project" value="InterPro"/>
</dbReference>
<reference evidence="4" key="1">
    <citation type="journal article" date="2019" name="Sci. Rep.">
        <title>Draft genome of Tanacetum cinerariifolium, the natural source of mosquito coil.</title>
        <authorList>
            <person name="Yamashiro T."/>
            <person name="Shiraishi A."/>
            <person name="Satake H."/>
            <person name="Nakayama K."/>
        </authorList>
    </citation>
    <scope>NUCLEOTIDE SEQUENCE</scope>
</reference>
<name>A0A699T2N6_TANCI</name>